<comment type="similarity">
    <text evidence="2 5">Belongs to the NIP7 family.</text>
</comment>
<evidence type="ECO:0000256" key="2">
    <source>
        <dbReference type="ARBA" id="ARBA00009895"/>
    </source>
</evidence>
<keyword evidence="8" id="KW-1185">Reference proteome</keyword>
<name>A0AAD7U716_9STRA</name>
<keyword evidence="3 5" id="KW-0690">Ribosome biogenesis</keyword>
<dbReference type="CDD" id="cd21146">
    <property type="entry name" value="Nip7_N_euk"/>
    <property type="match status" value="1"/>
</dbReference>
<dbReference type="Pfam" id="PF03657">
    <property type="entry name" value="UPF0113"/>
    <property type="match status" value="1"/>
</dbReference>
<evidence type="ECO:0000256" key="3">
    <source>
        <dbReference type="ARBA" id="ARBA00022517"/>
    </source>
</evidence>
<dbReference type="SUPFAM" id="SSF88697">
    <property type="entry name" value="PUA domain-like"/>
    <property type="match status" value="1"/>
</dbReference>
<dbReference type="AlphaFoldDB" id="A0AAD7U716"/>
<dbReference type="GO" id="GO:0042255">
    <property type="term" value="P:ribosome assembly"/>
    <property type="evidence" value="ECO:0007669"/>
    <property type="project" value="InterPro"/>
</dbReference>
<dbReference type="GO" id="GO:0003723">
    <property type="term" value="F:RNA binding"/>
    <property type="evidence" value="ECO:0007669"/>
    <property type="project" value="UniProtKB-KW"/>
</dbReference>
<comment type="subcellular location">
    <subcellularLocation>
        <location evidence="1">Nucleus</location>
        <location evidence="1">Nucleolus</location>
    </subcellularLocation>
</comment>
<protein>
    <recommendedName>
        <fullName evidence="5">60S ribosome subunit biogenesis protein NIP7 homolog</fullName>
    </recommendedName>
</protein>
<comment type="subunit">
    <text evidence="5">Interacts with pre-ribosome complex.</text>
</comment>
<dbReference type="CDD" id="cd21151">
    <property type="entry name" value="PUA_Nip7-like"/>
    <property type="match status" value="1"/>
</dbReference>
<dbReference type="InterPro" id="IPR016686">
    <property type="entry name" value="Ribosomal_synth_fac_NIP7"/>
</dbReference>
<comment type="caution">
    <text evidence="7">The sequence shown here is derived from an EMBL/GenBank/DDBJ whole genome shotgun (WGS) entry which is preliminary data.</text>
</comment>
<keyword evidence="4 5" id="KW-0539">Nucleus</keyword>
<dbReference type="PROSITE" id="PS50890">
    <property type="entry name" value="PUA"/>
    <property type="match status" value="1"/>
</dbReference>
<dbReference type="Gene3D" id="2.30.130.10">
    <property type="entry name" value="PUA domain"/>
    <property type="match status" value="1"/>
</dbReference>
<sequence length="153" mass="16993">MRPLTDEELRGLLEKLMKFIGKNAEALLKNVKRADLLSVGTCFAKITHSKKIHLQITCLDYLAQHTLHKVWLKPNAEMGFLYGNHVTKAGLGRITDAAPQYAGVVVYNMQDAPLGFGVLAKPTEACKDLDPTANVVLHQADVGEYLRLEDTMF</sequence>
<dbReference type="InterPro" id="IPR002478">
    <property type="entry name" value="PUA"/>
</dbReference>
<keyword evidence="5" id="KW-0694">RNA-binding</keyword>
<evidence type="ECO:0000313" key="7">
    <source>
        <dbReference type="EMBL" id="KAJ8599035.1"/>
    </source>
</evidence>
<dbReference type="GO" id="GO:0005730">
    <property type="term" value="C:nucleolus"/>
    <property type="evidence" value="ECO:0007669"/>
    <property type="project" value="UniProtKB-SubCell"/>
</dbReference>
<proteinExistence type="inferred from homology"/>
<dbReference type="FunFam" id="2.30.130.10:FF:000002">
    <property type="entry name" value="60S ribosome subunit biogenesis protein NIP7 homolog"/>
    <property type="match status" value="1"/>
</dbReference>
<evidence type="ECO:0000256" key="1">
    <source>
        <dbReference type="ARBA" id="ARBA00004604"/>
    </source>
</evidence>
<evidence type="ECO:0000313" key="8">
    <source>
        <dbReference type="Proteomes" id="UP001230188"/>
    </source>
</evidence>
<dbReference type="InterPro" id="IPR015947">
    <property type="entry name" value="PUA-like_sf"/>
</dbReference>
<accession>A0AAD7U716</accession>
<evidence type="ECO:0000256" key="4">
    <source>
        <dbReference type="ARBA" id="ARBA00023242"/>
    </source>
</evidence>
<dbReference type="InterPro" id="IPR055359">
    <property type="entry name" value="Nip7_N_euk"/>
</dbReference>
<dbReference type="PIRSF" id="PIRSF017190">
    <property type="entry name" value="Rbsml_synth_fac_NIP7"/>
    <property type="match status" value="1"/>
</dbReference>
<dbReference type="Gene3D" id="3.10.450.220">
    <property type="match status" value="2"/>
</dbReference>
<organism evidence="7 8">
    <name type="scientific">Chrysophaeum taylorii</name>
    <dbReference type="NCBI Taxonomy" id="2483200"/>
    <lineage>
        <taxon>Eukaryota</taxon>
        <taxon>Sar</taxon>
        <taxon>Stramenopiles</taxon>
        <taxon>Ochrophyta</taxon>
        <taxon>Pelagophyceae</taxon>
        <taxon>Pelagomonadales</taxon>
        <taxon>Pelagomonadaceae</taxon>
        <taxon>Chrysophaeum</taxon>
    </lineage>
</organism>
<evidence type="ECO:0000259" key="6">
    <source>
        <dbReference type="SMART" id="SM00359"/>
    </source>
</evidence>
<dbReference type="SUPFAM" id="SSF88802">
    <property type="entry name" value="Pre-PUA domain"/>
    <property type="match status" value="1"/>
</dbReference>
<evidence type="ECO:0000256" key="5">
    <source>
        <dbReference type="PIRNR" id="PIRNR017190"/>
    </source>
</evidence>
<feature type="domain" description="PUA" evidence="6">
    <location>
        <begin position="68"/>
        <end position="143"/>
    </location>
</feature>
<dbReference type="InterPro" id="IPR005155">
    <property type="entry name" value="UPF0113_PUA"/>
</dbReference>
<dbReference type="InterPro" id="IPR036974">
    <property type="entry name" value="PUA_sf"/>
</dbReference>
<dbReference type="SMART" id="SM00359">
    <property type="entry name" value="PUA"/>
    <property type="match status" value="1"/>
</dbReference>
<dbReference type="EMBL" id="JAQMWT010000594">
    <property type="protein sequence ID" value="KAJ8599035.1"/>
    <property type="molecule type" value="Genomic_DNA"/>
</dbReference>
<dbReference type="Proteomes" id="UP001230188">
    <property type="component" value="Unassembled WGS sequence"/>
</dbReference>
<comment type="function">
    <text evidence="5">Required for proper 27S pre-rRNA processing and 60S ribosome subunit assembly.</text>
</comment>
<reference evidence="7" key="1">
    <citation type="submission" date="2023-01" db="EMBL/GenBank/DDBJ databases">
        <title>Metagenome sequencing of chrysophaentin producing Chrysophaeum taylorii.</title>
        <authorList>
            <person name="Davison J."/>
            <person name="Bewley C."/>
        </authorList>
    </citation>
    <scope>NUCLEOTIDE SEQUENCE</scope>
    <source>
        <strain evidence="7">NIES-1699</strain>
    </source>
</reference>
<gene>
    <name evidence="7" type="ORF">CTAYLR_007678</name>
</gene>